<organism evidence="1 2">
    <name type="scientific">Plakobranchus ocellatus</name>
    <dbReference type="NCBI Taxonomy" id="259542"/>
    <lineage>
        <taxon>Eukaryota</taxon>
        <taxon>Metazoa</taxon>
        <taxon>Spiralia</taxon>
        <taxon>Lophotrochozoa</taxon>
        <taxon>Mollusca</taxon>
        <taxon>Gastropoda</taxon>
        <taxon>Heterobranchia</taxon>
        <taxon>Euthyneura</taxon>
        <taxon>Panpulmonata</taxon>
        <taxon>Sacoglossa</taxon>
        <taxon>Placobranchoidea</taxon>
        <taxon>Plakobranchidae</taxon>
        <taxon>Plakobranchus</taxon>
    </lineage>
</organism>
<sequence>MLMFQFLPFSHVFSSLSRSSPIIFAPFKYAFFLFASRLILIWPLDMALDKTPSAIKSECKWRYWSSIRALPPRNWVQTEFTETKSQIDPGAVWCDHTYFVFSKT</sequence>
<dbReference type="EMBL" id="BLXT01008384">
    <property type="protein sequence ID" value="GFO48224.1"/>
    <property type="molecule type" value="Genomic_DNA"/>
</dbReference>
<protein>
    <submittedName>
        <fullName evidence="1">Uncharacterized protein</fullName>
    </submittedName>
</protein>
<accession>A0AAV4DW11</accession>
<dbReference type="Proteomes" id="UP000735302">
    <property type="component" value="Unassembled WGS sequence"/>
</dbReference>
<keyword evidence="2" id="KW-1185">Reference proteome</keyword>
<comment type="caution">
    <text evidence="1">The sequence shown here is derived from an EMBL/GenBank/DDBJ whole genome shotgun (WGS) entry which is preliminary data.</text>
</comment>
<dbReference type="AlphaFoldDB" id="A0AAV4DW11"/>
<reference evidence="1 2" key="1">
    <citation type="journal article" date="2021" name="Elife">
        <title>Chloroplast acquisition without the gene transfer in kleptoplastic sea slugs, Plakobranchus ocellatus.</title>
        <authorList>
            <person name="Maeda T."/>
            <person name="Takahashi S."/>
            <person name="Yoshida T."/>
            <person name="Shimamura S."/>
            <person name="Takaki Y."/>
            <person name="Nagai Y."/>
            <person name="Toyoda A."/>
            <person name="Suzuki Y."/>
            <person name="Arimoto A."/>
            <person name="Ishii H."/>
            <person name="Satoh N."/>
            <person name="Nishiyama T."/>
            <person name="Hasebe M."/>
            <person name="Maruyama T."/>
            <person name="Minagawa J."/>
            <person name="Obokata J."/>
            <person name="Shigenobu S."/>
        </authorList>
    </citation>
    <scope>NUCLEOTIDE SEQUENCE [LARGE SCALE GENOMIC DNA]</scope>
</reference>
<proteinExistence type="predicted"/>
<gene>
    <name evidence="1" type="ORF">PoB_007472900</name>
</gene>
<name>A0AAV4DW11_9GAST</name>
<evidence type="ECO:0000313" key="2">
    <source>
        <dbReference type="Proteomes" id="UP000735302"/>
    </source>
</evidence>
<evidence type="ECO:0000313" key="1">
    <source>
        <dbReference type="EMBL" id="GFO48224.1"/>
    </source>
</evidence>